<evidence type="ECO:0000313" key="6">
    <source>
        <dbReference type="EMBL" id="KAB7727078.1"/>
    </source>
</evidence>
<dbReference type="PANTHER" id="PTHR10196">
    <property type="entry name" value="SUGAR KINASE"/>
    <property type="match status" value="1"/>
</dbReference>
<keyword evidence="7" id="KW-1185">Reference proteome</keyword>
<dbReference type="InterPro" id="IPR018484">
    <property type="entry name" value="FGGY_N"/>
</dbReference>
<proteinExistence type="inferred from homology"/>
<evidence type="ECO:0000256" key="2">
    <source>
        <dbReference type="ARBA" id="ARBA00022679"/>
    </source>
</evidence>
<gene>
    <name evidence="6" type="ORF">F5984_22850</name>
</gene>
<dbReference type="Gene3D" id="3.30.420.40">
    <property type="match status" value="2"/>
</dbReference>
<dbReference type="PANTHER" id="PTHR10196:SF57">
    <property type="entry name" value="XYLULOSE KINASE"/>
    <property type="match status" value="1"/>
</dbReference>
<dbReference type="Proteomes" id="UP000488299">
    <property type="component" value="Unassembled WGS sequence"/>
</dbReference>
<sequence length="480" mass="53514">MPTPVIAIFDVGKTNKKVFLFDEQYQIVWETSTSMDEITDEDGDPCEDLHALTTWLAQALEEIMALPQFEIKAINFSGYGASLVNIDEQGNPIGPLSNYLKPYPADLRQQFYTDYGPEGALSVQTASPALDSLNSGLQLYRLKYEHPERLAQLKYALHLPQFLSFQVSRRAVADLTSVGCHTLLWDFTQQQYHHWVIQEQLDRYQAPLVPSDSAQPVQIGQRSIPVGVGLHDSSAALIPYLASFEEGSDHRPFVLISTGTWCVSMNPFNHQPLTAEELQYDCLCYMHYKGQPVKASRLFAGYEHESQVKRLATHFNVPVGYYKQVAYRADLIRQLQDADTGTDPTPEREGGLLAPKLLPSLAETRFRQRDLALFATYEEAYHQLMLDLVAQQLVSTALVLPTGQTAGGPALKNLYVDGGFGQNPIYMHLLASAFPDVAVYAASVPQASALGAALAIHAYWNSQPVRPGLVSLRRYFPESK</sequence>
<comment type="caution">
    <text evidence="6">The sequence shown here is derived from an EMBL/GenBank/DDBJ whole genome shotgun (WGS) entry which is preliminary data.</text>
</comment>
<dbReference type="CDD" id="cd07772">
    <property type="entry name" value="ASKHA_NBD_FGGY_NaCK-like"/>
    <property type="match status" value="1"/>
</dbReference>
<dbReference type="GO" id="GO:0004856">
    <property type="term" value="F:D-xylulokinase activity"/>
    <property type="evidence" value="ECO:0007669"/>
    <property type="project" value="TreeGrafter"/>
</dbReference>
<evidence type="ECO:0000313" key="7">
    <source>
        <dbReference type="Proteomes" id="UP000488299"/>
    </source>
</evidence>
<evidence type="ECO:0000259" key="4">
    <source>
        <dbReference type="Pfam" id="PF00370"/>
    </source>
</evidence>
<feature type="domain" description="Carbohydrate kinase FGGY N-terminal" evidence="4">
    <location>
        <begin position="6"/>
        <end position="197"/>
    </location>
</feature>
<dbReference type="InterPro" id="IPR049382">
    <property type="entry name" value="FGGY_C_2"/>
</dbReference>
<protein>
    <submittedName>
        <fullName evidence="6">Carbohydrate kinase</fullName>
    </submittedName>
</protein>
<dbReference type="EMBL" id="WELI01000012">
    <property type="protein sequence ID" value="KAB7727078.1"/>
    <property type="molecule type" value="Genomic_DNA"/>
</dbReference>
<evidence type="ECO:0000259" key="5">
    <source>
        <dbReference type="Pfam" id="PF21546"/>
    </source>
</evidence>
<dbReference type="SUPFAM" id="SSF53067">
    <property type="entry name" value="Actin-like ATPase domain"/>
    <property type="match status" value="2"/>
</dbReference>
<dbReference type="Pfam" id="PF00370">
    <property type="entry name" value="FGGY_N"/>
    <property type="match status" value="1"/>
</dbReference>
<dbReference type="RefSeq" id="WP_152126540.1">
    <property type="nucleotide sequence ID" value="NZ_WELI01000012.1"/>
</dbReference>
<reference evidence="6 7" key="1">
    <citation type="submission" date="2019-10" db="EMBL/GenBank/DDBJ databases">
        <title>Rudanella paleaurantiibacter sp. nov., isolated from sludge.</title>
        <authorList>
            <person name="Xu S.Q."/>
        </authorList>
    </citation>
    <scope>NUCLEOTIDE SEQUENCE [LARGE SCALE GENOMIC DNA]</scope>
    <source>
        <strain evidence="6 7">HX-22-17</strain>
    </source>
</reference>
<evidence type="ECO:0000256" key="3">
    <source>
        <dbReference type="ARBA" id="ARBA00022777"/>
    </source>
</evidence>
<evidence type="ECO:0000256" key="1">
    <source>
        <dbReference type="ARBA" id="ARBA00009156"/>
    </source>
</evidence>
<dbReference type="InterPro" id="IPR043129">
    <property type="entry name" value="ATPase_NBD"/>
</dbReference>
<name>A0A7J5TTI9_9BACT</name>
<feature type="domain" description="Carbohydrate kinase FGGY C-terminal" evidence="5">
    <location>
        <begin position="251"/>
        <end position="457"/>
    </location>
</feature>
<accession>A0A7J5TTI9</accession>
<dbReference type="GO" id="GO:0005829">
    <property type="term" value="C:cytosol"/>
    <property type="evidence" value="ECO:0007669"/>
    <property type="project" value="TreeGrafter"/>
</dbReference>
<keyword evidence="3 6" id="KW-0418">Kinase</keyword>
<dbReference type="GO" id="GO:0005997">
    <property type="term" value="P:xylulose metabolic process"/>
    <property type="evidence" value="ECO:0007669"/>
    <property type="project" value="TreeGrafter"/>
</dbReference>
<keyword evidence="2" id="KW-0808">Transferase</keyword>
<dbReference type="Pfam" id="PF21546">
    <property type="entry name" value="FGGY_C_2"/>
    <property type="match status" value="1"/>
</dbReference>
<dbReference type="AlphaFoldDB" id="A0A7J5TTI9"/>
<comment type="similarity">
    <text evidence="1">Belongs to the FGGY kinase family.</text>
</comment>
<organism evidence="6 7">
    <name type="scientific">Rudanella paleaurantiibacter</name>
    <dbReference type="NCBI Taxonomy" id="2614655"/>
    <lineage>
        <taxon>Bacteria</taxon>
        <taxon>Pseudomonadati</taxon>
        <taxon>Bacteroidota</taxon>
        <taxon>Cytophagia</taxon>
        <taxon>Cytophagales</taxon>
        <taxon>Cytophagaceae</taxon>
        <taxon>Rudanella</taxon>
    </lineage>
</organism>